<dbReference type="Gene3D" id="3.40.630.30">
    <property type="match status" value="1"/>
</dbReference>
<evidence type="ECO:0000313" key="2">
    <source>
        <dbReference type="EMBL" id="CAB4920435.1"/>
    </source>
</evidence>
<reference evidence="2" key="1">
    <citation type="submission" date="2020-05" db="EMBL/GenBank/DDBJ databases">
        <authorList>
            <person name="Chiriac C."/>
            <person name="Salcher M."/>
            <person name="Ghai R."/>
            <person name="Kavagutti S V."/>
        </authorList>
    </citation>
    <scope>NUCLEOTIDE SEQUENCE</scope>
</reference>
<dbReference type="CDD" id="cd04301">
    <property type="entry name" value="NAT_SF"/>
    <property type="match status" value="1"/>
</dbReference>
<feature type="domain" description="N-acetyltransferase" evidence="1">
    <location>
        <begin position="11"/>
        <end position="150"/>
    </location>
</feature>
<evidence type="ECO:0000259" key="1">
    <source>
        <dbReference type="PROSITE" id="PS51186"/>
    </source>
</evidence>
<dbReference type="InterPro" id="IPR000182">
    <property type="entry name" value="GNAT_dom"/>
</dbReference>
<dbReference type="PROSITE" id="PS51186">
    <property type="entry name" value="GNAT"/>
    <property type="match status" value="1"/>
</dbReference>
<dbReference type="InterPro" id="IPR016181">
    <property type="entry name" value="Acyl_CoA_acyltransferase"/>
</dbReference>
<dbReference type="Pfam" id="PF00583">
    <property type="entry name" value="Acetyltransf_1"/>
    <property type="match status" value="1"/>
</dbReference>
<proteinExistence type="predicted"/>
<organism evidence="2">
    <name type="scientific">freshwater metagenome</name>
    <dbReference type="NCBI Taxonomy" id="449393"/>
    <lineage>
        <taxon>unclassified sequences</taxon>
        <taxon>metagenomes</taxon>
        <taxon>ecological metagenomes</taxon>
    </lineage>
</organism>
<name>A0A6J7HV09_9ZZZZ</name>
<dbReference type="AlphaFoldDB" id="A0A6J7HV09"/>
<accession>A0A6J7HV09</accession>
<dbReference type="EMBL" id="CAFBMK010000103">
    <property type="protein sequence ID" value="CAB4920435.1"/>
    <property type="molecule type" value="Genomic_DNA"/>
</dbReference>
<protein>
    <submittedName>
        <fullName evidence="2">Unannotated protein</fullName>
    </submittedName>
</protein>
<gene>
    <name evidence="2" type="ORF">UFOPK3564_01799</name>
</gene>
<sequence length="160" mass="17071">MRRDAPANDACTVRLATSGDSDLLQTVLDNSSGAANSDIFGLNATELLQAHQVHLALNDGEPIGCVMVTVANSSVIHNLAVVQAFRNQGHATTLIRAAIAYNDKAHAPEIYWTAVDGGTAGAWERFAKLGFEGAGVEDHGTLRLMIRKRPHNDLRTVEAA</sequence>
<dbReference type="SUPFAM" id="SSF55729">
    <property type="entry name" value="Acyl-CoA N-acyltransferases (Nat)"/>
    <property type="match status" value="1"/>
</dbReference>
<dbReference type="GO" id="GO:0016747">
    <property type="term" value="F:acyltransferase activity, transferring groups other than amino-acyl groups"/>
    <property type="evidence" value="ECO:0007669"/>
    <property type="project" value="InterPro"/>
</dbReference>